<protein>
    <recommendedName>
        <fullName evidence="2">Tyr recombinase domain-containing protein</fullName>
    </recommendedName>
</protein>
<gene>
    <name evidence="3" type="ORF">MsAg5_12960</name>
</gene>
<name>A0AAE4MK43_9EURY</name>
<reference evidence="3" key="1">
    <citation type="submission" date="2023-06" db="EMBL/GenBank/DDBJ databases">
        <title>Genome sequence of Methanosarcinaceae archaeon Ag5.</title>
        <authorList>
            <person name="Protasov E."/>
            <person name="Platt K."/>
            <person name="Poehlein A."/>
            <person name="Daniel R."/>
            <person name="Brune A."/>
        </authorList>
    </citation>
    <scope>NUCLEOTIDE SEQUENCE</scope>
    <source>
        <strain evidence="3">Ag5</strain>
    </source>
</reference>
<dbReference type="RefSeq" id="WP_338099843.1">
    <property type="nucleotide sequence ID" value="NZ_JAWDKD010000019.1"/>
</dbReference>
<dbReference type="CDD" id="cd00397">
    <property type="entry name" value="DNA_BRE_C"/>
    <property type="match status" value="1"/>
</dbReference>
<dbReference type="PROSITE" id="PS51898">
    <property type="entry name" value="TYR_RECOMBINASE"/>
    <property type="match status" value="1"/>
</dbReference>
<dbReference type="Gene3D" id="1.10.443.10">
    <property type="entry name" value="Intergrase catalytic core"/>
    <property type="match status" value="1"/>
</dbReference>
<evidence type="ECO:0000313" key="4">
    <source>
        <dbReference type="Proteomes" id="UP001271789"/>
    </source>
</evidence>
<dbReference type="InterPro" id="IPR011010">
    <property type="entry name" value="DNA_brk_join_enz"/>
</dbReference>
<evidence type="ECO:0000313" key="3">
    <source>
        <dbReference type="EMBL" id="MDV0447406.1"/>
    </source>
</evidence>
<proteinExistence type="predicted"/>
<organism evidence="3 4">
    <name type="scientific">Methanolapillus africanus</name>
    <dbReference type="NCBI Taxonomy" id="3028297"/>
    <lineage>
        <taxon>Archaea</taxon>
        <taxon>Methanobacteriati</taxon>
        <taxon>Methanobacteriota</taxon>
        <taxon>Stenosarchaea group</taxon>
        <taxon>Methanomicrobia</taxon>
        <taxon>Methanosarcinales</taxon>
        <taxon>Methanosarcinaceae</taxon>
        <taxon>Methanolapillus</taxon>
    </lineage>
</organism>
<dbReference type="Proteomes" id="UP001271789">
    <property type="component" value="Unassembled WGS sequence"/>
</dbReference>
<sequence>MLCAATKAHEILSAMLGGTAGHRRGEIVSPSLENVKMKQDIIVVPEHAKRTRCVTILHPQLKKYLPQYFEMRKARGEKLTPQSPLVVGRIKLNRIDGDVVNNGVKRIGRRVGIHIDAGDTDEKFTTHNLRHYFTTTMKEHGMKDDYIDDLRGDLREGRSSDGYYHIPVKKLKEEYFKCCPIYDIPDDLFKI</sequence>
<comment type="caution">
    <text evidence="3">The sequence shown here is derived from an EMBL/GenBank/DDBJ whole genome shotgun (WGS) entry which is preliminary data.</text>
</comment>
<dbReference type="GO" id="GO:0006310">
    <property type="term" value="P:DNA recombination"/>
    <property type="evidence" value="ECO:0007669"/>
    <property type="project" value="UniProtKB-KW"/>
</dbReference>
<evidence type="ECO:0000259" key="2">
    <source>
        <dbReference type="PROSITE" id="PS51898"/>
    </source>
</evidence>
<evidence type="ECO:0000256" key="1">
    <source>
        <dbReference type="ARBA" id="ARBA00023172"/>
    </source>
</evidence>
<feature type="domain" description="Tyr recombinase" evidence="2">
    <location>
        <begin position="1"/>
        <end position="176"/>
    </location>
</feature>
<dbReference type="GO" id="GO:0003677">
    <property type="term" value="F:DNA binding"/>
    <property type="evidence" value="ECO:0007669"/>
    <property type="project" value="InterPro"/>
</dbReference>
<dbReference type="InterPro" id="IPR013762">
    <property type="entry name" value="Integrase-like_cat_sf"/>
</dbReference>
<keyword evidence="4" id="KW-1185">Reference proteome</keyword>
<dbReference type="Pfam" id="PF00589">
    <property type="entry name" value="Phage_integrase"/>
    <property type="match status" value="1"/>
</dbReference>
<dbReference type="GO" id="GO:0015074">
    <property type="term" value="P:DNA integration"/>
    <property type="evidence" value="ECO:0007669"/>
    <property type="project" value="InterPro"/>
</dbReference>
<dbReference type="EMBL" id="JAWDKD010000019">
    <property type="protein sequence ID" value="MDV0447406.1"/>
    <property type="molecule type" value="Genomic_DNA"/>
</dbReference>
<keyword evidence="1" id="KW-0233">DNA recombination</keyword>
<dbReference type="AlphaFoldDB" id="A0AAE4MK43"/>
<dbReference type="InterPro" id="IPR002104">
    <property type="entry name" value="Integrase_catalytic"/>
</dbReference>
<accession>A0AAE4MK43</accession>
<dbReference type="SUPFAM" id="SSF56349">
    <property type="entry name" value="DNA breaking-rejoining enzymes"/>
    <property type="match status" value="1"/>
</dbReference>